<keyword evidence="1" id="KW-0472">Membrane</keyword>
<feature type="transmembrane region" description="Helical" evidence="1">
    <location>
        <begin position="81"/>
        <end position="99"/>
    </location>
</feature>
<feature type="domain" description="SLH" evidence="2">
    <location>
        <begin position="807"/>
        <end position="870"/>
    </location>
</feature>
<keyword evidence="4" id="KW-1185">Reference proteome</keyword>
<feature type="domain" description="SLH" evidence="2">
    <location>
        <begin position="747"/>
        <end position="806"/>
    </location>
</feature>
<dbReference type="PANTHER" id="PTHR43308">
    <property type="entry name" value="OUTER MEMBRANE PROTEIN ALPHA-RELATED"/>
    <property type="match status" value="1"/>
</dbReference>
<dbReference type="InterPro" id="IPR051465">
    <property type="entry name" value="Cell_Envelope_Struct_Comp"/>
</dbReference>
<gene>
    <name evidence="3" type="ORF">PAECIP111891_05829</name>
</gene>
<dbReference type="InterPro" id="IPR012334">
    <property type="entry name" value="Pectin_lyas_fold"/>
</dbReference>
<reference evidence="3" key="1">
    <citation type="submission" date="2022-01" db="EMBL/GenBank/DDBJ databases">
        <authorList>
            <person name="Criscuolo A."/>
        </authorList>
    </citation>
    <scope>NUCLEOTIDE SEQUENCE</scope>
    <source>
        <strain evidence="3">CIP111891</strain>
    </source>
</reference>
<accession>A0ABM9CVE4</accession>
<dbReference type="Pfam" id="PF00395">
    <property type="entry name" value="SLH"/>
    <property type="match status" value="3"/>
</dbReference>
<dbReference type="InterPro" id="IPR001119">
    <property type="entry name" value="SLH_dom"/>
</dbReference>
<dbReference type="Gene3D" id="2.160.20.10">
    <property type="entry name" value="Single-stranded right-handed beta-helix, Pectin lyase-like"/>
    <property type="match status" value="2"/>
</dbReference>
<evidence type="ECO:0000313" key="4">
    <source>
        <dbReference type="Proteomes" id="UP000838821"/>
    </source>
</evidence>
<dbReference type="Proteomes" id="UP000838821">
    <property type="component" value="Unassembled WGS sequence"/>
</dbReference>
<keyword evidence="1" id="KW-1133">Transmembrane helix</keyword>
<dbReference type="PANTHER" id="PTHR43308:SF5">
    <property type="entry name" value="S-LAYER PROTEIN _ PEPTIDOGLYCAN ENDO-BETA-N-ACETYLGLUCOSAMINIDASE"/>
    <property type="match status" value="1"/>
</dbReference>
<protein>
    <recommendedName>
        <fullName evidence="2">SLH domain-containing protein</fullName>
    </recommendedName>
</protein>
<dbReference type="InterPro" id="IPR049169">
    <property type="entry name" value="Glyco_hydro_120_ins"/>
</dbReference>
<evidence type="ECO:0000256" key="1">
    <source>
        <dbReference type="SAM" id="Phobius"/>
    </source>
</evidence>
<proteinExistence type="predicted"/>
<organism evidence="3 4">
    <name type="scientific">Paenibacillus allorhizoplanae</name>
    <dbReference type="NCBI Taxonomy" id="2905648"/>
    <lineage>
        <taxon>Bacteria</taxon>
        <taxon>Bacillati</taxon>
        <taxon>Bacillota</taxon>
        <taxon>Bacilli</taxon>
        <taxon>Bacillales</taxon>
        <taxon>Paenibacillaceae</taxon>
        <taxon>Paenibacillus</taxon>
    </lineage>
</organism>
<dbReference type="InterPro" id="IPR011050">
    <property type="entry name" value="Pectin_lyase_fold/virulence"/>
</dbReference>
<keyword evidence="1" id="KW-0812">Transmembrane</keyword>
<comment type="caution">
    <text evidence="3">The sequence shown here is derived from an EMBL/GenBank/DDBJ whole genome shotgun (WGS) entry which is preliminary data.</text>
</comment>
<sequence>MAKKGQKLKTYSQELKLRAIGQIKLMESKISNIPKTDTDDMIKSDRILKSVTQTKREDFRMSRLKGYEGMKLLSRLKHIKLVSMVVVLTMILSSISVSATEQKAFADARVITVKQDGTGDFKFINDAAQAAQPGDTVLIYSGTYRETVAAPRGGSNENTRITYKAAPGQQVIIKGSELAQDWSFDNASQTWMKTLPNLYFGSFNPFDTHWAKGTLPGSKQLRTAGSVYLNDSLLTERSALSEVQTTPLTWTAKVDSVTTTVYANFGVDPNANIVELTKRKQVFTASWNTGYITVDGLTIMHGAGTKDIDYWRPAAIPMEGALSTNGGYNWIIQNSVLKNNGGVALDFGLGSAMNEAKYGTPAKYGYHIIRNNIIKDNNTNGAFAYKGPFTEIYNNKFINNNALNTGLLSEAYLKIIDNGTGANIHDNYFYSNQSWMSFPVWLDSEVQNYKFSRNVIVASNPDSVFFDEANFGSNVIDNNVFIGSGASFLETQGTSLVHNMFINSNVSFDATHFPGFPGAQVQGADVDGYRHMMLYRPGTLVPLGTVATRTKYNKVLNNIFYNIGMITFPSFIDDKPFIEPAILDAATTNLWGNEVDYNVNYNGAAKILDYTSNSYTPDTHSAEISGNPASASCDENKCTITFSVDAANTPANLGAHKITGAYIGKNHVLATMPDSIFKLPDGNKPDGVAHIGPSPIDNYIEDVTTDFYGNTRTGNTVAAGPFRNIQPGSNTLVVWSSDAALKEPILSGPVHFADMESHWAKKEINDLASRLIVNGIDESAFEPDRPITRSEFATIVVRALGLNGSSSVSTFSDIASTDWFKDFVNQAYQYGIVSGYPDGSFAPTASVTREEAMSMIARAMKVINSAFGMDESETDVLLSSFTDKAHVSEWAKQNMALLVKSGLIEGEAGTLQPGRSMTRAETAVIVERMLIQAGIVGTALQK</sequence>
<dbReference type="PROSITE" id="PS51272">
    <property type="entry name" value="SLH"/>
    <property type="match status" value="3"/>
</dbReference>
<evidence type="ECO:0000313" key="3">
    <source>
        <dbReference type="EMBL" id="CAH1225570.1"/>
    </source>
</evidence>
<dbReference type="Pfam" id="PF21258">
    <property type="entry name" value="Glyco_hydro_120_ins"/>
    <property type="match status" value="1"/>
</dbReference>
<evidence type="ECO:0000259" key="2">
    <source>
        <dbReference type="PROSITE" id="PS51272"/>
    </source>
</evidence>
<name>A0ABM9CVE4_9BACL</name>
<dbReference type="SUPFAM" id="SSF51126">
    <property type="entry name" value="Pectin lyase-like"/>
    <property type="match status" value="1"/>
</dbReference>
<feature type="domain" description="SLH" evidence="2">
    <location>
        <begin position="878"/>
        <end position="940"/>
    </location>
</feature>
<dbReference type="EMBL" id="CAKMMW010000025">
    <property type="protein sequence ID" value="CAH1225570.1"/>
    <property type="molecule type" value="Genomic_DNA"/>
</dbReference>